<dbReference type="Gene3D" id="2.60.120.260">
    <property type="entry name" value="Galactose-binding domain-like"/>
    <property type="match status" value="1"/>
</dbReference>
<dbReference type="EMBL" id="JBBNFW010000209">
    <property type="protein sequence ID" value="MEQ2415176.1"/>
    <property type="molecule type" value="Genomic_DNA"/>
</dbReference>
<name>A0ABV1CS98_9FIRM</name>
<evidence type="ECO:0000313" key="1">
    <source>
        <dbReference type="EMBL" id="MEQ2415176.1"/>
    </source>
</evidence>
<dbReference type="Proteomes" id="UP001470752">
    <property type="component" value="Unassembled WGS sequence"/>
</dbReference>
<dbReference type="RefSeq" id="WP_349084907.1">
    <property type="nucleotide sequence ID" value="NZ_JBBNFW010000209.1"/>
</dbReference>
<gene>
    <name evidence="1" type="ORF">AAAX94_19475</name>
</gene>
<accession>A0ABV1CS98</accession>
<dbReference type="SUPFAM" id="SSF49785">
    <property type="entry name" value="Galactose-binding domain-like"/>
    <property type="match status" value="1"/>
</dbReference>
<sequence length="178" mass="19620">MEKILDTLDLTDASWNLLIHSYGPGEDENDPSVSKITDVDFGEQKLGKWKDIAATEDQLNELGVTDMLYVSGVGEYTTTFTLPEDWSDTTGAYLDVTYGKDQIGEITINGTALDANNASDRVDLGGYLVSGENTLTIKLSTTVYARMYAANSGYEGRDFGMVPDLCSQRIQRHSMMVY</sequence>
<keyword evidence="2" id="KW-1185">Reference proteome</keyword>
<proteinExistence type="predicted"/>
<evidence type="ECO:0000313" key="2">
    <source>
        <dbReference type="Proteomes" id="UP001470752"/>
    </source>
</evidence>
<dbReference type="InterPro" id="IPR008979">
    <property type="entry name" value="Galactose-bd-like_sf"/>
</dbReference>
<comment type="caution">
    <text evidence="1">The sequence shown here is derived from an EMBL/GenBank/DDBJ whole genome shotgun (WGS) entry which is preliminary data.</text>
</comment>
<organism evidence="1 2">
    <name type="scientific">Blautia acetigignens</name>
    <dbReference type="NCBI Taxonomy" id="2981783"/>
    <lineage>
        <taxon>Bacteria</taxon>
        <taxon>Bacillati</taxon>
        <taxon>Bacillota</taxon>
        <taxon>Clostridia</taxon>
        <taxon>Lachnospirales</taxon>
        <taxon>Lachnospiraceae</taxon>
        <taxon>Blautia</taxon>
    </lineage>
</organism>
<protein>
    <submittedName>
        <fullName evidence="1">Uncharacterized protein</fullName>
    </submittedName>
</protein>
<reference evidence="1 2" key="1">
    <citation type="submission" date="2024-04" db="EMBL/GenBank/DDBJ databases">
        <title>Human intestinal bacterial collection.</title>
        <authorList>
            <person name="Pauvert C."/>
            <person name="Hitch T.C.A."/>
            <person name="Clavel T."/>
        </authorList>
    </citation>
    <scope>NUCLEOTIDE SEQUENCE [LARGE SCALE GENOMIC DNA]</scope>
    <source>
        <strain evidence="1 2">CLA-AA-H161</strain>
    </source>
</reference>